<keyword evidence="1" id="KW-0808">Transferase</keyword>
<dbReference type="SUPFAM" id="SSF52402">
    <property type="entry name" value="Adenine nucleotide alpha hydrolases-like"/>
    <property type="match status" value="1"/>
</dbReference>
<evidence type="ECO:0000313" key="3">
    <source>
        <dbReference type="EMBL" id="HIH33378.1"/>
    </source>
</evidence>
<accession>A0A7J4KU94</accession>
<evidence type="ECO:0000259" key="2">
    <source>
        <dbReference type="Pfam" id="PF01171"/>
    </source>
</evidence>
<dbReference type="EMBL" id="DUFJ01000087">
    <property type="protein sequence ID" value="HIH33378.1"/>
    <property type="molecule type" value="Genomic_DNA"/>
</dbReference>
<dbReference type="Proteomes" id="UP000527315">
    <property type="component" value="Unassembled WGS sequence"/>
</dbReference>
<dbReference type="InterPro" id="IPR035107">
    <property type="entry name" value="tRNA_thiolation_TtcA_Ctu1"/>
</dbReference>
<name>A0A7J4KU94_9ARCH</name>
<dbReference type="InterPro" id="IPR014729">
    <property type="entry name" value="Rossmann-like_a/b/a_fold"/>
</dbReference>
<dbReference type="GO" id="GO:0000049">
    <property type="term" value="F:tRNA binding"/>
    <property type="evidence" value="ECO:0007669"/>
    <property type="project" value="InterPro"/>
</dbReference>
<dbReference type="PIRSF" id="PIRSF004976">
    <property type="entry name" value="ATPase_YdaO"/>
    <property type="match status" value="1"/>
</dbReference>
<dbReference type="PANTHER" id="PTHR11807">
    <property type="entry name" value="ATPASES OF THE PP SUPERFAMILY-RELATED"/>
    <property type="match status" value="1"/>
</dbReference>
<dbReference type="PANTHER" id="PTHR11807:SF12">
    <property type="entry name" value="CYTOPLASMIC TRNA 2-THIOLATION PROTEIN 1"/>
    <property type="match status" value="1"/>
</dbReference>
<proteinExistence type="predicted"/>
<sequence length="211" mass="23838">AIISMKKEIGFSMAEIAKKLNKEKEKQETQGTCSYCGVFRRKLLNDFAVSERCNKLATGHNLDDEVQTILMNICQNNFARFSRLGPITELKAKGFVPRIKPLYETPEKEIITYTALKGWRVYNAECCPFSSQAKRNAFRNAFDSLEEKYPNVKFAAIKFYQQLKALLEKDLGDKIKHCVFCGAPTSGIGECAACKQLKKLTDQNFSKGPVV</sequence>
<dbReference type="InterPro" id="IPR000541">
    <property type="entry name" value="Ncs6/Tuc1/Ctu1"/>
</dbReference>
<dbReference type="GO" id="GO:0002144">
    <property type="term" value="C:cytosolic tRNA wobble base thiouridylase complex"/>
    <property type="evidence" value="ECO:0007669"/>
    <property type="project" value="TreeGrafter"/>
</dbReference>
<dbReference type="InterPro" id="IPR011063">
    <property type="entry name" value="TilS/TtcA_N"/>
</dbReference>
<gene>
    <name evidence="3" type="ORF">HA227_03945</name>
</gene>
<feature type="domain" description="tRNA(Ile)-lysidine/2-thiocytidine synthase N-terminal" evidence="2">
    <location>
        <begin position="36"/>
        <end position="140"/>
    </location>
</feature>
<dbReference type="NCBIfam" id="TIGR00269">
    <property type="entry name" value="TIGR00269 family protein"/>
    <property type="match status" value="1"/>
</dbReference>
<comment type="caution">
    <text evidence="3">The sequence shown here is derived from an EMBL/GenBank/DDBJ whole genome shotgun (WGS) entry which is preliminary data.</text>
</comment>
<organism evidence="3 4">
    <name type="scientific">Candidatus Iainarchaeum sp</name>
    <dbReference type="NCBI Taxonomy" id="3101447"/>
    <lineage>
        <taxon>Archaea</taxon>
        <taxon>Candidatus Iainarchaeota</taxon>
        <taxon>Candidatus Iainarchaeia</taxon>
        <taxon>Candidatus Iainarchaeales</taxon>
        <taxon>Candidatus Iainarchaeaceae</taxon>
        <taxon>Candidatus Iainarchaeum</taxon>
    </lineage>
</organism>
<reference evidence="4" key="1">
    <citation type="journal article" date="2020" name="bioRxiv">
        <title>A rank-normalized archaeal taxonomy based on genome phylogeny resolves widespread incomplete and uneven classifications.</title>
        <authorList>
            <person name="Rinke C."/>
            <person name="Chuvochina M."/>
            <person name="Mussig A.J."/>
            <person name="Chaumeil P.-A."/>
            <person name="Waite D.W."/>
            <person name="Whitman W.B."/>
            <person name="Parks D.H."/>
            <person name="Hugenholtz P."/>
        </authorList>
    </citation>
    <scope>NUCLEOTIDE SEQUENCE [LARGE SCALE GENOMIC DNA]</scope>
</reference>
<evidence type="ECO:0000256" key="1">
    <source>
        <dbReference type="ARBA" id="ARBA00022679"/>
    </source>
</evidence>
<dbReference type="Gene3D" id="3.40.50.620">
    <property type="entry name" value="HUPs"/>
    <property type="match status" value="1"/>
</dbReference>
<dbReference type="GO" id="GO:0002143">
    <property type="term" value="P:tRNA wobble position uridine thiolation"/>
    <property type="evidence" value="ECO:0007669"/>
    <property type="project" value="TreeGrafter"/>
</dbReference>
<dbReference type="GO" id="GO:0016740">
    <property type="term" value="F:transferase activity"/>
    <property type="evidence" value="ECO:0007669"/>
    <property type="project" value="UniProtKB-KW"/>
</dbReference>
<evidence type="ECO:0000313" key="4">
    <source>
        <dbReference type="Proteomes" id="UP000527315"/>
    </source>
</evidence>
<dbReference type="Pfam" id="PF01171">
    <property type="entry name" value="ATP_bind_3"/>
    <property type="match status" value="1"/>
</dbReference>
<dbReference type="AlphaFoldDB" id="A0A7J4KU94"/>
<feature type="non-terminal residue" evidence="3">
    <location>
        <position position="1"/>
    </location>
</feature>
<protein>
    <submittedName>
        <fullName evidence="3">TIGR00269 family protein</fullName>
    </submittedName>
</protein>